<gene>
    <name evidence="2" type="ORF">HOLleu_09555</name>
</gene>
<feature type="region of interest" description="Disordered" evidence="1">
    <location>
        <begin position="306"/>
        <end position="326"/>
    </location>
</feature>
<protein>
    <submittedName>
        <fullName evidence="2">Uncharacterized protein</fullName>
    </submittedName>
</protein>
<sequence length="338" mass="37592">MHTKKNRPSQRPCMLPDKFDGVSSWKDYLCHFKDVAEMNGWDDREKARYLRASMTGEARRVLSQLPAGVESVYAVVVETLEEHFGHRRQAPLLRTQLRSYSRKKGETVMQLGASIQRLVDAAYPTVDSVTSQILALDHFKTALNDKEMEDFLFLGRPKDLKEAVGFAAEFEANRTARLQRQVTAVKDQRGVRSITEVNEVWEALTEMMNQLVLLNGQLTEPLTEAERKGRNSDAPVVARKHESGAESPVDSGRGGCDPYGVAPLKPVDAGSPTGGNNMAGCSMVAEEKLEQVADCCSKSLHSKSNVSGERAYGKLPQTPPQDIQHKPWEEAVRRALVK</sequence>
<dbReference type="PANTHER" id="PTHR45823">
    <property type="entry name" value="T-SNARE COILED-COIL HOMOLOGY DOMAIN-CONTAINING PROTEIN"/>
    <property type="match status" value="1"/>
</dbReference>
<feature type="region of interest" description="Disordered" evidence="1">
    <location>
        <begin position="223"/>
        <end position="271"/>
    </location>
</feature>
<keyword evidence="3" id="KW-1185">Reference proteome</keyword>
<reference evidence="2" key="1">
    <citation type="submission" date="2021-10" db="EMBL/GenBank/DDBJ databases">
        <title>Tropical sea cucumber genome reveals ecological adaptation and Cuvierian tubules defense mechanism.</title>
        <authorList>
            <person name="Chen T."/>
        </authorList>
    </citation>
    <scope>NUCLEOTIDE SEQUENCE</scope>
    <source>
        <strain evidence="2">Nanhai2018</strain>
        <tissue evidence="2">Muscle</tissue>
    </source>
</reference>
<accession>A0A9Q1HDZ4</accession>
<evidence type="ECO:0000313" key="2">
    <source>
        <dbReference type="EMBL" id="KAJ8042719.1"/>
    </source>
</evidence>
<dbReference type="AlphaFoldDB" id="A0A9Q1HDZ4"/>
<organism evidence="2 3">
    <name type="scientific">Holothuria leucospilota</name>
    <name type="common">Black long sea cucumber</name>
    <name type="synonym">Mertensiothuria leucospilota</name>
    <dbReference type="NCBI Taxonomy" id="206669"/>
    <lineage>
        <taxon>Eukaryota</taxon>
        <taxon>Metazoa</taxon>
        <taxon>Echinodermata</taxon>
        <taxon>Eleutherozoa</taxon>
        <taxon>Echinozoa</taxon>
        <taxon>Holothuroidea</taxon>
        <taxon>Aspidochirotacea</taxon>
        <taxon>Aspidochirotida</taxon>
        <taxon>Holothuriidae</taxon>
        <taxon>Holothuria</taxon>
    </lineage>
</organism>
<dbReference type="EMBL" id="JAIZAY010000004">
    <property type="protein sequence ID" value="KAJ8042719.1"/>
    <property type="molecule type" value="Genomic_DNA"/>
</dbReference>
<dbReference type="OrthoDB" id="8034362at2759"/>
<dbReference type="PANTHER" id="PTHR45823:SF1">
    <property type="entry name" value="T-SNARE COILED-COIL HOMOLOGY DOMAIN-CONTAINING PROTEIN"/>
    <property type="match status" value="1"/>
</dbReference>
<comment type="caution">
    <text evidence="2">The sequence shown here is derived from an EMBL/GenBank/DDBJ whole genome shotgun (WGS) entry which is preliminary data.</text>
</comment>
<proteinExistence type="predicted"/>
<name>A0A9Q1HDZ4_HOLLE</name>
<evidence type="ECO:0000256" key="1">
    <source>
        <dbReference type="SAM" id="MobiDB-lite"/>
    </source>
</evidence>
<evidence type="ECO:0000313" key="3">
    <source>
        <dbReference type="Proteomes" id="UP001152320"/>
    </source>
</evidence>
<dbReference type="Proteomes" id="UP001152320">
    <property type="component" value="Chromosome 4"/>
</dbReference>